<dbReference type="GeneID" id="29122903"/>
<keyword evidence="2" id="KW-1185">Reference proteome</keyword>
<reference evidence="1" key="1">
    <citation type="submission" date="2016-01" db="EMBL/GenBank/DDBJ databases">
        <title>A eukaryotic-like serine/threonine kinase protects bacteria against viruses.</title>
        <authorList>
            <person name="Depardieu F."/>
            <person name="Didier J.-P."/>
            <person name="Bernheim A."/>
            <person name="Sherlock A."/>
            <person name="Molina H."/>
            <person name="Duclos B."/>
            <person name="Bikard D."/>
        </authorList>
    </citation>
    <scope>NUCLEOTIDE SEQUENCE [LARGE SCALE GENOMIC DNA]</scope>
</reference>
<protein>
    <submittedName>
        <fullName evidence="1">Uncharacterized protein</fullName>
    </submittedName>
</protein>
<accession>A0A141VTQ7</accession>
<dbReference type="KEGG" id="vg:29122903"/>
<dbReference type="OrthoDB" id="36647at10239"/>
<organism evidence="1 2">
    <name type="scientific">Staphylococcus phage CNPx</name>
    <dbReference type="NCBI Taxonomy" id="1792269"/>
    <lineage>
        <taxon>Viruses</taxon>
        <taxon>Duplodnaviria</taxon>
        <taxon>Heunggongvirae</taxon>
        <taxon>Uroviricota</taxon>
        <taxon>Caudoviricetes</taxon>
        <taxon>Rockefellervirus</taxon>
        <taxon>Rockefellervirus CNPx</taxon>
    </lineage>
</organism>
<name>A0A141VTQ7_9CAUD</name>
<proteinExistence type="predicted"/>
<dbReference type="Proteomes" id="UP000202699">
    <property type="component" value="Segment"/>
</dbReference>
<evidence type="ECO:0000313" key="1">
    <source>
        <dbReference type="EMBL" id="AMM44600.1"/>
    </source>
</evidence>
<sequence length="56" mass="6473">MSDKEIALELTKSYLNHLNARVNSNNANHSHTNVENINKMYQYFYNLVSNLDNSGK</sequence>
<dbReference type="RefSeq" id="YP_009302056.1">
    <property type="nucleotide sequence ID" value="NC_031241.1"/>
</dbReference>
<dbReference type="EMBL" id="KU598975">
    <property type="protein sequence ID" value="AMM44600.1"/>
    <property type="molecule type" value="Genomic_DNA"/>
</dbReference>
<evidence type="ECO:0000313" key="2">
    <source>
        <dbReference type="Proteomes" id="UP000202699"/>
    </source>
</evidence>